<dbReference type="OrthoDB" id="9903237at2759"/>
<evidence type="ECO:0000313" key="3">
    <source>
        <dbReference type="EMBL" id="KAG9477585.1"/>
    </source>
</evidence>
<feature type="domain" description="NID" evidence="2">
    <location>
        <begin position="249"/>
        <end position="338"/>
    </location>
</feature>
<protein>
    <recommendedName>
        <fullName evidence="2">NID domain-containing protein</fullName>
    </recommendedName>
</protein>
<proteinExistence type="predicted"/>
<feature type="coiled-coil region" evidence="1">
    <location>
        <begin position="60"/>
        <end position="91"/>
    </location>
</feature>
<dbReference type="Gene3D" id="3.30.70.330">
    <property type="match status" value="1"/>
</dbReference>
<keyword evidence="4" id="KW-1185">Reference proteome</keyword>
<accession>A0A8J6EZB9</accession>
<dbReference type="EMBL" id="WNTK01000010">
    <property type="protein sequence ID" value="KAG9477585.1"/>
    <property type="molecule type" value="Genomic_DNA"/>
</dbReference>
<evidence type="ECO:0000259" key="2">
    <source>
        <dbReference type="Pfam" id="PF07292"/>
    </source>
</evidence>
<dbReference type="AlphaFoldDB" id="A0A8J6EZB9"/>
<dbReference type="Proteomes" id="UP000770717">
    <property type="component" value="Unassembled WGS sequence"/>
</dbReference>
<name>A0A8J6EZB9_ELECQ</name>
<reference evidence="3" key="1">
    <citation type="thesis" date="2020" institute="ProQuest LLC" country="789 East Eisenhower Parkway, Ann Arbor, MI, USA">
        <title>Comparative Genomics and Chromosome Evolution.</title>
        <authorList>
            <person name="Mudd A.B."/>
        </authorList>
    </citation>
    <scope>NUCLEOTIDE SEQUENCE</scope>
    <source>
        <strain evidence="3">HN-11 Male</strain>
        <tissue evidence="3">Kidney and liver</tissue>
    </source>
</reference>
<organism evidence="3 4">
    <name type="scientific">Eleutherodactylus coqui</name>
    <name type="common">Puerto Rican coqui</name>
    <dbReference type="NCBI Taxonomy" id="57060"/>
    <lineage>
        <taxon>Eukaryota</taxon>
        <taxon>Metazoa</taxon>
        <taxon>Chordata</taxon>
        <taxon>Craniata</taxon>
        <taxon>Vertebrata</taxon>
        <taxon>Euteleostomi</taxon>
        <taxon>Amphibia</taxon>
        <taxon>Batrachia</taxon>
        <taxon>Anura</taxon>
        <taxon>Neobatrachia</taxon>
        <taxon>Hyloidea</taxon>
        <taxon>Eleutherodactylidae</taxon>
        <taxon>Eleutherodactylinae</taxon>
        <taxon>Eleutherodactylus</taxon>
        <taxon>Eleutherodactylus</taxon>
    </lineage>
</organism>
<gene>
    <name evidence="3" type="ORF">GDO78_002790</name>
</gene>
<dbReference type="InterPro" id="IPR009909">
    <property type="entry name" value="Nmi/IFP35_dom"/>
</dbReference>
<feature type="coiled-coil region" evidence="1">
    <location>
        <begin position="4"/>
        <end position="31"/>
    </location>
</feature>
<dbReference type="SUPFAM" id="SSF54928">
    <property type="entry name" value="RNA-binding domain, RBD"/>
    <property type="match status" value="1"/>
</dbReference>
<dbReference type="GO" id="GO:0005737">
    <property type="term" value="C:cytoplasm"/>
    <property type="evidence" value="ECO:0007669"/>
    <property type="project" value="TreeGrafter"/>
</dbReference>
<dbReference type="Pfam" id="PF07292">
    <property type="entry name" value="NID"/>
    <property type="match status" value="2"/>
</dbReference>
<sequence length="355" mass="40578">MDYTRELKEELDKWKERCEEEEKRKSEITLAKLDADDLHCEAQDQLRQLMEKSAEMEGCLSVKESDYQREMKELQREKDELMRNIDELGCKMKECGKLFEKIRSDSQFNNELPHKDINCTKEESASGNLSNISYTCQIVAHLPYVLQGGRALLTFEKEEVAQRIIDKGRQKVEFSNGYEEVTASPVQLGRTVTFEINMDISNTKVKVFNLPIDLPEETLKDKLELTFYKSNVGGGEIESVECNRNNHSACITYEENGVAQRALKTTRHLLTAGGSTYEVGLAPVIEIQLNKLLIFSGICRRSVQLSEIAHQTDSEDDIKDSVEIHFQKPSNGGDEVEHIAFYLHNKLAHFEEDTA</sequence>
<dbReference type="PANTHER" id="PTHR15225">
    <property type="entry name" value="INTERFERON-INDUCED PROTEIN 35/NMI N-MYC/STAT INTERACTING PROTEIN"/>
    <property type="match status" value="1"/>
</dbReference>
<evidence type="ECO:0000313" key="4">
    <source>
        <dbReference type="Proteomes" id="UP000770717"/>
    </source>
</evidence>
<evidence type="ECO:0000256" key="1">
    <source>
        <dbReference type="SAM" id="Coils"/>
    </source>
</evidence>
<comment type="caution">
    <text evidence="3">The sequence shown here is derived from an EMBL/GenBank/DDBJ whole genome shotgun (WGS) entry which is preliminary data.</text>
</comment>
<dbReference type="InterPro" id="IPR035979">
    <property type="entry name" value="RBD_domain_sf"/>
</dbReference>
<feature type="domain" description="NID" evidence="2">
    <location>
        <begin position="151"/>
        <end position="239"/>
    </location>
</feature>
<keyword evidence="1" id="KW-0175">Coiled coil</keyword>
<dbReference type="InterPro" id="IPR012677">
    <property type="entry name" value="Nucleotide-bd_a/b_plait_sf"/>
</dbReference>
<dbReference type="GO" id="GO:0003676">
    <property type="term" value="F:nucleic acid binding"/>
    <property type="evidence" value="ECO:0007669"/>
    <property type="project" value="InterPro"/>
</dbReference>
<dbReference type="PANTHER" id="PTHR15225:SF4">
    <property type="entry name" value="N-MYC-INTERACTOR"/>
    <property type="match status" value="1"/>
</dbReference>